<evidence type="ECO:0008006" key="3">
    <source>
        <dbReference type="Google" id="ProtNLM"/>
    </source>
</evidence>
<accession>A0A1X4NP62</accession>
<evidence type="ECO:0000313" key="1">
    <source>
        <dbReference type="EMBL" id="OSQ52459.1"/>
    </source>
</evidence>
<evidence type="ECO:0000313" key="2">
    <source>
        <dbReference type="Proteomes" id="UP000193926"/>
    </source>
</evidence>
<organism evidence="1 2">
    <name type="scientific">Marivita geojedonensis</name>
    <dbReference type="NCBI Taxonomy" id="1123756"/>
    <lineage>
        <taxon>Bacteria</taxon>
        <taxon>Pseudomonadati</taxon>
        <taxon>Pseudomonadota</taxon>
        <taxon>Alphaproteobacteria</taxon>
        <taxon>Rhodobacterales</taxon>
        <taxon>Roseobacteraceae</taxon>
        <taxon>Marivita</taxon>
    </lineage>
</organism>
<dbReference type="OrthoDB" id="2853714at2"/>
<dbReference type="STRING" id="1123756.MGEO_03490"/>
<dbReference type="EMBL" id="JFKC01000002">
    <property type="protein sequence ID" value="OSQ52459.1"/>
    <property type="molecule type" value="Genomic_DNA"/>
</dbReference>
<proteinExistence type="predicted"/>
<comment type="caution">
    <text evidence="1">The sequence shown here is derived from an EMBL/GenBank/DDBJ whole genome shotgun (WGS) entry which is preliminary data.</text>
</comment>
<keyword evidence="2" id="KW-1185">Reference proteome</keyword>
<protein>
    <recommendedName>
        <fullName evidence="3">SCP2 domain-containing protein</fullName>
    </recommendedName>
</protein>
<name>A0A1X4NP62_9RHOB</name>
<sequence length="133" mass="15049">MTTWEAQVIDTFTHIQTRLDGAPHLLRLGRLFSETVLIDVEGDEYYLTFEKGRITSIVEGPSRKTPWRFALRTDGEALAQFWKARPAPGFHDIFGLVKIGRGRIDGDILSLVKNLRFFKEVMGLARASEEVAA</sequence>
<gene>
    <name evidence="1" type="ORF">MGEO_03490</name>
</gene>
<dbReference type="AlphaFoldDB" id="A0A1X4NP62"/>
<dbReference type="RefSeq" id="WP_085635335.1">
    <property type="nucleotide sequence ID" value="NZ_JFKC01000002.1"/>
</dbReference>
<reference evidence="1 2" key="1">
    <citation type="submission" date="2014-03" db="EMBL/GenBank/DDBJ databases">
        <title>The draft genome sequence of Marivita geojedonensis KCTC 23882.</title>
        <authorList>
            <person name="Lai Q."/>
            <person name="Shao Z."/>
        </authorList>
    </citation>
    <scope>NUCLEOTIDE SEQUENCE [LARGE SCALE GENOMIC DNA]</scope>
    <source>
        <strain evidence="1 2">DPG-138</strain>
    </source>
</reference>
<dbReference type="Proteomes" id="UP000193926">
    <property type="component" value="Unassembled WGS sequence"/>
</dbReference>